<feature type="compositionally biased region" description="Low complexity" evidence="7">
    <location>
        <begin position="576"/>
        <end position="585"/>
    </location>
</feature>
<feature type="transmembrane region" description="Helical" evidence="8">
    <location>
        <begin position="65"/>
        <end position="84"/>
    </location>
</feature>
<keyword evidence="6 8" id="KW-0472">Membrane</keyword>
<dbReference type="HOGENOM" id="CLU_001265_46_3_4"/>
<comment type="subcellular location">
    <subcellularLocation>
        <location evidence="1">Membrane</location>
        <topology evidence="1">Multi-pass membrane protein</topology>
    </subcellularLocation>
</comment>
<keyword evidence="3" id="KW-0813">Transport</keyword>
<protein>
    <submittedName>
        <fullName evidence="10">Major facilitator superfamily MFS_1</fullName>
    </submittedName>
</protein>
<evidence type="ECO:0000256" key="1">
    <source>
        <dbReference type="ARBA" id="ARBA00004141"/>
    </source>
</evidence>
<accession>C6BLC6</accession>
<feature type="region of interest" description="Disordered" evidence="7">
    <location>
        <begin position="567"/>
        <end position="597"/>
    </location>
</feature>
<evidence type="ECO:0000256" key="2">
    <source>
        <dbReference type="ARBA" id="ARBA00010992"/>
    </source>
</evidence>
<reference evidence="10" key="1">
    <citation type="submission" date="2009-06" db="EMBL/GenBank/DDBJ databases">
        <title>Complete sequence chromosome 2 of Ralstonia pickettii 12D.</title>
        <authorList>
            <consortium name="US DOE Joint Genome Institute"/>
            <person name="Lucas S."/>
            <person name="Copeland A."/>
            <person name="Lapidus A."/>
            <person name="Glavina del Rio T."/>
            <person name="Dalin E."/>
            <person name="Tice H."/>
            <person name="Bruce D."/>
            <person name="Goodwin L."/>
            <person name="Pitluck S."/>
            <person name="Sims D."/>
            <person name="Meincke L."/>
            <person name="Brettin T."/>
            <person name="Detter J.C."/>
            <person name="Han C."/>
            <person name="Larimer F."/>
            <person name="Land M."/>
            <person name="Hauser L."/>
            <person name="Kyrpides N."/>
            <person name="Ovchinnikova G."/>
            <person name="Marsh T."/>
            <person name="Richardson P."/>
        </authorList>
    </citation>
    <scope>NUCLEOTIDE SEQUENCE [LARGE SCALE GENOMIC DNA]</scope>
    <source>
        <strain evidence="10">12D</strain>
    </source>
</reference>
<evidence type="ECO:0000259" key="9">
    <source>
        <dbReference type="PROSITE" id="PS50850"/>
    </source>
</evidence>
<feature type="transmembrane region" description="Helical" evidence="8">
    <location>
        <begin position="312"/>
        <end position="330"/>
    </location>
</feature>
<evidence type="ECO:0000256" key="8">
    <source>
        <dbReference type="SAM" id="Phobius"/>
    </source>
</evidence>
<keyword evidence="5 8" id="KW-1133">Transmembrane helix</keyword>
<dbReference type="STRING" id="428406.Rpic12D_3624"/>
<feature type="transmembrane region" description="Helical" evidence="8">
    <location>
        <begin position="28"/>
        <end position="53"/>
    </location>
</feature>
<evidence type="ECO:0000256" key="3">
    <source>
        <dbReference type="ARBA" id="ARBA00022448"/>
    </source>
</evidence>
<dbReference type="CDD" id="cd17316">
    <property type="entry name" value="MFS_SV2_like"/>
    <property type="match status" value="1"/>
</dbReference>
<dbReference type="PANTHER" id="PTHR23511:SF34">
    <property type="entry name" value="SYNAPTIC VESICLE GLYCOPROTEIN 2"/>
    <property type="match status" value="1"/>
</dbReference>
<feature type="transmembrane region" description="Helical" evidence="8">
    <location>
        <begin position="276"/>
        <end position="300"/>
    </location>
</feature>
<evidence type="ECO:0000256" key="7">
    <source>
        <dbReference type="SAM" id="MobiDB-lite"/>
    </source>
</evidence>
<dbReference type="SUPFAM" id="SSF103473">
    <property type="entry name" value="MFS general substrate transporter"/>
    <property type="match status" value="1"/>
</dbReference>
<dbReference type="Gene3D" id="1.20.1250.20">
    <property type="entry name" value="MFS general substrate transporter like domains"/>
    <property type="match status" value="1"/>
</dbReference>
<dbReference type="Pfam" id="PF00083">
    <property type="entry name" value="Sugar_tr"/>
    <property type="match status" value="1"/>
</dbReference>
<dbReference type="InterPro" id="IPR005828">
    <property type="entry name" value="MFS_sugar_transport-like"/>
</dbReference>
<feature type="domain" description="Major facilitator superfamily (MFS) profile" evidence="9">
    <location>
        <begin position="28"/>
        <end position="465"/>
    </location>
</feature>
<feature type="transmembrane region" description="Helical" evidence="8">
    <location>
        <begin position="154"/>
        <end position="175"/>
    </location>
</feature>
<feature type="transmembrane region" description="Helical" evidence="8">
    <location>
        <begin position="96"/>
        <end position="115"/>
    </location>
</feature>
<feature type="transmembrane region" description="Helical" evidence="8">
    <location>
        <begin position="121"/>
        <end position="142"/>
    </location>
</feature>
<keyword evidence="4 8" id="KW-0812">Transmembrane</keyword>
<proteinExistence type="inferred from homology"/>
<dbReference type="AlphaFoldDB" id="C6BLC6"/>
<dbReference type="GO" id="GO:0022857">
    <property type="term" value="F:transmembrane transporter activity"/>
    <property type="evidence" value="ECO:0007669"/>
    <property type="project" value="InterPro"/>
</dbReference>
<comment type="similarity">
    <text evidence="2">Belongs to the major facilitator superfamily. Sugar transporter (TC 2.A.1.1) family.</text>
</comment>
<dbReference type="GO" id="GO:0016020">
    <property type="term" value="C:membrane"/>
    <property type="evidence" value="ECO:0007669"/>
    <property type="project" value="UniProtKB-SubCell"/>
</dbReference>
<name>C6BLC6_RALP1</name>
<feature type="compositionally biased region" description="Basic residues" evidence="7">
    <location>
        <begin position="587"/>
        <end position="597"/>
    </location>
</feature>
<evidence type="ECO:0000256" key="4">
    <source>
        <dbReference type="ARBA" id="ARBA00022692"/>
    </source>
</evidence>
<dbReference type="InterPro" id="IPR036259">
    <property type="entry name" value="MFS_trans_sf"/>
</dbReference>
<dbReference type="InterPro" id="IPR020846">
    <property type="entry name" value="MFS_dom"/>
</dbReference>
<dbReference type="PROSITE" id="PS50850">
    <property type="entry name" value="MFS"/>
    <property type="match status" value="1"/>
</dbReference>
<sequence>MPESPAFHTSDLPSRLDRLPWSRFHTRVVVALGITWLLDGLEVTLAGAVAGALKQSPALQLTNAQIGMASSAYLVGAVLGALVFGWLTDRLGRRKLFFITLGVYICATLATAFSWNFASLVLFRVLTGAGIGGEYAAINSTIQELTPARVRGWTDLAINGTFWIGAALGAGASLWLLDPAHVSADTGWRLCFLIGAALGLIILVMRFWIPESPRWLLTRGRHEEARAIVRDIEEEITACGHRFDTAPLATLRLRHRGHPGLADVARVLFVQHRRRALVGLALMAAQAFFYNAIFFTYALVLTDFYDVPATRVGTYLLPFALGNFLGPLLLGRLFDRLGRRTMIAATYAISGVLLLASGALFKAGVLDGTTQTLAWTVVFFFASAAASSAYLTVSETFPLEVRALAIALFYAVGTGLGGVAGPALFGWLIDTHSRGALFGGYAFGAVLMLLAAAVQARWGTAAERKPLEHVAAPLRWMTARLDQRQVRATCVAYTARCHFLFCRRHSCLTRRTTTRTSSPRSCAASCPASRCTKTSTPSPSWTSCRRPTAMFSCCPRRARHCCSTCPTKPHRPPSAPRASWPAPCATRSRRRALPSSS</sequence>
<dbReference type="PANTHER" id="PTHR23511">
    <property type="entry name" value="SYNAPTIC VESICLE GLYCOPROTEIN 2"/>
    <property type="match status" value="1"/>
</dbReference>
<organism evidence="10">
    <name type="scientific">Ralstonia pickettii (strain 12D)</name>
    <dbReference type="NCBI Taxonomy" id="428406"/>
    <lineage>
        <taxon>Bacteria</taxon>
        <taxon>Pseudomonadati</taxon>
        <taxon>Pseudomonadota</taxon>
        <taxon>Betaproteobacteria</taxon>
        <taxon>Burkholderiales</taxon>
        <taxon>Burkholderiaceae</taxon>
        <taxon>Ralstonia</taxon>
    </lineage>
</organism>
<feature type="transmembrane region" description="Helical" evidence="8">
    <location>
        <begin position="373"/>
        <end position="393"/>
    </location>
</feature>
<evidence type="ECO:0000256" key="5">
    <source>
        <dbReference type="ARBA" id="ARBA00022989"/>
    </source>
</evidence>
<feature type="transmembrane region" description="Helical" evidence="8">
    <location>
        <begin position="405"/>
        <end position="429"/>
    </location>
</feature>
<feature type="transmembrane region" description="Helical" evidence="8">
    <location>
        <begin position="187"/>
        <end position="209"/>
    </location>
</feature>
<gene>
    <name evidence="10" type="ordered locus">Rpic12D_3624</name>
</gene>
<dbReference type="EMBL" id="CP001645">
    <property type="protein sequence ID" value="ACS64884.1"/>
    <property type="molecule type" value="Genomic_DNA"/>
</dbReference>
<evidence type="ECO:0000256" key="6">
    <source>
        <dbReference type="ARBA" id="ARBA00023136"/>
    </source>
</evidence>
<evidence type="ECO:0000313" key="10">
    <source>
        <dbReference type="EMBL" id="ACS64884.1"/>
    </source>
</evidence>
<feature type="transmembrane region" description="Helical" evidence="8">
    <location>
        <begin position="435"/>
        <end position="454"/>
    </location>
</feature>
<dbReference type="KEGG" id="rpf:Rpic12D_3624"/>
<feature type="transmembrane region" description="Helical" evidence="8">
    <location>
        <begin position="342"/>
        <end position="361"/>
    </location>
</feature>